<keyword evidence="4" id="KW-1185">Reference proteome</keyword>
<dbReference type="EMBL" id="JBBUKT010000002">
    <property type="protein sequence ID" value="MEK7950051.1"/>
    <property type="molecule type" value="Genomic_DNA"/>
</dbReference>
<evidence type="ECO:0000256" key="2">
    <source>
        <dbReference type="SAM" id="Phobius"/>
    </source>
</evidence>
<evidence type="ECO:0000256" key="1">
    <source>
        <dbReference type="SAM" id="Coils"/>
    </source>
</evidence>
<sequence>MSQTGKQDLDEALASSEALQKQLDAWEQRLRVKTRLCAGLAVVFFIAAGVMLWLFFEVPAKAEEAAGAAIAFGLIAIFQGIMALSSRSQGNAVRTLSRSSER</sequence>
<keyword evidence="1" id="KW-0175">Coiled coil</keyword>
<feature type="transmembrane region" description="Helical" evidence="2">
    <location>
        <begin position="68"/>
        <end position="85"/>
    </location>
</feature>
<comment type="caution">
    <text evidence="3">The sequence shown here is derived from an EMBL/GenBank/DDBJ whole genome shotgun (WGS) entry which is preliminary data.</text>
</comment>
<reference evidence="3 4" key="1">
    <citation type="submission" date="2024-04" db="EMBL/GenBank/DDBJ databases">
        <title>Luteolibacter sp. isolated from soil.</title>
        <authorList>
            <person name="An J."/>
        </authorList>
    </citation>
    <scope>NUCLEOTIDE SEQUENCE [LARGE SCALE GENOMIC DNA]</scope>
    <source>
        <strain evidence="3 4">Y139</strain>
    </source>
</reference>
<keyword evidence="2" id="KW-0472">Membrane</keyword>
<proteinExistence type="predicted"/>
<accession>A0ABU9AQQ6</accession>
<keyword evidence="2" id="KW-0812">Transmembrane</keyword>
<dbReference type="RefSeq" id="WP_341403465.1">
    <property type="nucleotide sequence ID" value="NZ_JBBUKT010000002.1"/>
</dbReference>
<evidence type="ECO:0008006" key="5">
    <source>
        <dbReference type="Google" id="ProtNLM"/>
    </source>
</evidence>
<protein>
    <recommendedName>
        <fullName evidence="5">Phage holin family protein</fullName>
    </recommendedName>
</protein>
<evidence type="ECO:0000313" key="4">
    <source>
        <dbReference type="Proteomes" id="UP001371305"/>
    </source>
</evidence>
<keyword evidence="2" id="KW-1133">Transmembrane helix</keyword>
<feature type="coiled-coil region" evidence="1">
    <location>
        <begin position="9"/>
        <end position="36"/>
    </location>
</feature>
<evidence type="ECO:0000313" key="3">
    <source>
        <dbReference type="EMBL" id="MEK7950051.1"/>
    </source>
</evidence>
<feature type="transmembrane region" description="Helical" evidence="2">
    <location>
        <begin position="36"/>
        <end position="56"/>
    </location>
</feature>
<organism evidence="3 4">
    <name type="scientific">Luteolibacter soli</name>
    <dbReference type="NCBI Taxonomy" id="3135280"/>
    <lineage>
        <taxon>Bacteria</taxon>
        <taxon>Pseudomonadati</taxon>
        <taxon>Verrucomicrobiota</taxon>
        <taxon>Verrucomicrobiia</taxon>
        <taxon>Verrucomicrobiales</taxon>
        <taxon>Verrucomicrobiaceae</taxon>
        <taxon>Luteolibacter</taxon>
    </lineage>
</organism>
<dbReference type="Proteomes" id="UP001371305">
    <property type="component" value="Unassembled WGS sequence"/>
</dbReference>
<gene>
    <name evidence="3" type="ORF">WKV53_06075</name>
</gene>
<name>A0ABU9AQQ6_9BACT</name>